<feature type="domain" description="PIN" evidence="1">
    <location>
        <begin position="4"/>
        <end position="123"/>
    </location>
</feature>
<dbReference type="InterPro" id="IPR052919">
    <property type="entry name" value="TA_system_RNase"/>
</dbReference>
<proteinExistence type="predicted"/>
<dbReference type="eggNOG" id="COG3744">
    <property type="taxonomic scope" value="Bacteria"/>
</dbReference>
<dbReference type="OrthoDB" id="9798990at2"/>
<dbReference type="RefSeq" id="WP_012594030.1">
    <property type="nucleotide sequence ID" value="NC_011726.1"/>
</dbReference>
<dbReference type="PANTHER" id="PTHR36173">
    <property type="entry name" value="RIBONUCLEASE VAPC16-RELATED"/>
    <property type="match status" value="1"/>
</dbReference>
<gene>
    <name evidence="2" type="ordered locus">PCC8801_0669</name>
</gene>
<sequence>MKLLLDTHAFIWWDSNSSNLSKKALALCSDRNNILLLSLVSVWEIQIKSKLGKLTLNQSLLTMIENQQKVNNVKILPIKLDAILKLETLTVYHKDPFDHLLIVQAMLENATLLSKDSKFSDYPVNVEW</sequence>
<dbReference type="PANTHER" id="PTHR36173:SF2">
    <property type="entry name" value="RIBONUCLEASE VAPC16"/>
    <property type="match status" value="1"/>
</dbReference>
<evidence type="ECO:0000313" key="2">
    <source>
        <dbReference type="EMBL" id="ACK64754.1"/>
    </source>
</evidence>
<dbReference type="CDD" id="cd09872">
    <property type="entry name" value="PIN_Sll0205-like"/>
    <property type="match status" value="1"/>
</dbReference>
<dbReference type="InterPro" id="IPR041705">
    <property type="entry name" value="PIN_Sll0205"/>
</dbReference>
<dbReference type="Proteomes" id="UP000008204">
    <property type="component" value="Chromosome"/>
</dbReference>
<evidence type="ECO:0000259" key="1">
    <source>
        <dbReference type="Pfam" id="PF01850"/>
    </source>
</evidence>
<dbReference type="SUPFAM" id="SSF88723">
    <property type="entry name" value="PIN domain-like"/>
    <property type="match status" value="1"/>
</dbReference>
<dbReference type="AlphaFoldDB" id="B7JXJ7"/>
<dbReference type="HOGENOM" id="CLU_129890_0_1_3"/>
<dbReference type="KEGG" id="cyp:PCC8801_0669"/>
<dbReference type="InterPro" id="IPR002716">
    <property type="entry name" value="PIN_dom"/>
</dbReference>
<dbReference type="EMBL" id="CP001287">
    <property type="protein sequence ID" value="ACK64754.1"/>
    <property type="molecule type" value="Genomic_DNA"/>
</dbReference>
<protein>
    <submittedName>
        <fullName evidence="2">PilT protein domain protein</fullName>
    </submittedName>
</protein>
<dbReference type="STRING" id="41431.PCC8801_0669"/>
<dbReference type="Pfam" id="PF01850">
    <property type="entry name" value="PIN"/>
    <property type="match status" value="1"/>
</dbReference>
<reference evidence="3" key="1">
    <citation type="journal article" date="2011" name="MBio">
        <title>Novel metabolic attributes of the genus Cyanothece, comprising a group of unicellular nitrogen-fixing Cyanobacteria.</title>
        <authorList>
            <person name="Bandyopadhyay A."/>
            <person name="Elvitigala T."/>
            <person name="Welsh E."/>
            <person name="Stockel J."/>
            <person name="Liberton M."/>
            <person name="Min H."/>
            <person name="Sherman L.A."/>
            <person name="Pakrasi H.B."/>
        </authorList>
    </citation>
    <scope>NUCLEOTIDE SEQUENCE [LARGE SCALE GENOMIC DNA]</scope>
    <source>
        <strain evidence="3">PCC 8801</strain>
    </source>
</reference>
<dbReference type="Gene3D" id="3.40.50.1010">
    <property type="entry name" value="5'-nuclease"/>
    <property type="match status" value="1"/>
</dbReference>
<keyword evidence="3" id="KW-1185">Reference proteome</keyword>
<name>B7JXJ7_RIPO1</name>
<dbReference type="InterPro" id="IPR029060">
    <property type="entry name" value="PIN-like_dom_sf"/>
</dbReference>
<organism evidence="2 3">
    <name type="scientific">Rippkaea orientalis (strain PCC 8801 / RF-1)</name>
    <name type="common">Cyanothece sp. (strain PCC 8801)</name>
    <dbReference type="NCBI Taxonomy" id="41431"/>
    <lineage>
        <taxon>Bacteria</taxon>
        <taxon>Bacillati</taxon>
        <taxon>Cyanobacteriota</taxon>
        <taxon>Cyanophyceae</taxon>
        <taxon>Oscillatoriophycideae</taxon>
        <taxon>Chroococcales</taxon>
        <taxon>Aphanothecaceae</taxon>
        <taxon>Rippkaea</taxon>
        <taxon>Rippkaea orientalis</taxon>
    </lineage>
</organism>
<evidence type="ECO:0000313" key="3">
    <source>
        <dbReference type="Proteomes" id="UP000008204"/>
    </source>
</evidence>
<accession>B7JXJ7</accession>